<feature type="transmembrane region" description="Helical" evidence="1">
    <location>
        <begin position="356"/>
        <end position="375"/>
    </location>
</feature>
<evidence type="ECO:0000256" key="1">
    <source>
        <dbReference type="SAM" id="Phobius"/>
    </source>
</evidence>
<dbReference type="AlphaFoldDB" id="A0A369A6I5"/>
<evidence type="ECO:0000313" key="2">
    <source>
        <dbReference type="EMBL" id="RCX04763.1"/>
    </source>
</evidence>
<name>A0A369A6I5_9FLAO</name>
<dbReference type="Proteomes" id="UP000253517">
    <property type="component" value="Unassembled WGS sequence"/>
</dbReference>
<feature type="transmembrane region" description="Helical" evidence="1">
    <location>
        <begin position="123"/>
        <end position="139"/>
    </location>
</feature>
<feature type="transmembrane region" description="Helical" evidence="1">
    <location>
        <begin position="146"/>
        <end position="166"/>
    </location>
</feature>
<accession>A0A369A6I5</accession>
<protein>
    <recommendedName>
        <fullName evidence="4">Glycosyltransferase RgtA/B/C/D-like domain-containing protein</fullName>
    </recommendedName>
</protein>
<keyword evidence="3" id="KW-1185">Reference proteome</keyword>
<reference evidence="2 3" key="1">
    <citation type="submission" date="2018-07" db="EMBL/GenBank/DDBJ databases">
        <title>Genomic Encyclopedia of Type Strains, Phase IV (KMG-IV): sequencing the most valuable type-strain genomes for metagenomic binning, comparative biology and taxonomic classification.</title>
        <authorList>
            <person name="Goeker M."/>
        </authorList>
    </citation>
    <scope>NUCLEOTIDE SEQUENCE [LARGE SCALE GENOMIC DNA]</scope>
    <source>
        <strain evidence="2 3">DSM 21410</strain>
    </source>
</reference>
<keyword evidence="1" id="KW-1133">Transmembrane helix</keyword>
<dbReference type="RefSeq" id="WP_114365495.1">
    <property type="nucleotide sequence ID" value="NZ_BHZF01000001.1"/>
</dbReference>
<gene>
    <name evidence="2" type="ORF">DES35_10133</name>
</gene>
<feature type="transmembrane region" description="Helical" evidence="1">
    <location>
        <begin position="84"/>
        <end position="103"/>
    </location>
</feature>
<feature type="transmembrane region" description="Helical" evidence="1">
    <location>
        <begin position="300"/>
        <end position="318"/>
    </location>
</feature>
<evidence type="ECO:0008006" key="4">
    <source>
        <dbReference type="Google" id="ProtNLM"/>
    </source>
</evidence>
<keyword evidence="1" id="KW-0812">Transmembrane</keyword>
<evidence type="ECO:0000313" key="3">
    <source>
        <dbReference type="Proteomes" id="UP000253517"/>
    </source>
</evidence>
<organism evidence="2 3">
    <name type="scientific">Schleiferia thermophila</name>
    <dbReference type="NCBI Taxonomy" id="884107"/>
    <lineage>
        <taxon>Bacteria</taxon>
        <taxon>Pseudomonadati</taxon>
        <taxon>Bacteroidota</taxon>
        <taxon>Flavobacteriia</taxon>
        <taxon>Flavobacteriales</taxon>
        <taxon>Schleiferiaceae</taxon>
        <taxon>Schleiferia</taxon>
    </lineage>
</organism>
<feature type="transmembrane region" description="Helical" evidence="1">
    <location>
        <begin position="381"/>
        <end position="401"/>
    </location>
</feature>
<keyword evidence="1" id="KW-0472">Membrane</keyword>
<sequence>MLEKLRHHPAWPASLIAVFLIVYITYDRRWTYSPIIEWDVCNYYSYIKGVLFEGDPYLRVWNVDSNRMEIFTYKGEKSEKMTGGLAFLYLPGIIVSHIFASISNDFSPDGLSLPYRIGLQYNVLIYLWIGFFVLYKVVFRLVKNHLATFLSLLTVFFGTNLFYYAAVENAMSHAYTFSLFSLWLYLSMKWIDRPSQKLSVAMGLIAGLIIWVRPVNLVLLPAGLGFLFANQGPKKVSMVMRKLPMHSMVVVLMVIIVLIPQMYYWYTTEGRLLVYSYGEEKFFFNDPKIIDGLLSWRKGWLVYSPALVAVIPGFTWLWHRYPGASLVFSTVVLSFLYITFSWWCWWYGGGYSQRSLIDMLPLLAVPMAATWYLLFRFITPIRLGLIFVLLALISLNVFHIWQYKNYLIHFDSNTRKSYWLHFLKTQHVHGWWEALEAPDYEAAMKGHR</sequence>
<proteinExistence type="predicted"/>
<dbReference type="EMBL" id="QPJS01000001">
    <property type="protein sequence ID" value="RCX04763.1"/>
    <property type="molecule type" value="Genomic_DNA"/>
</dbReference>
<feature type="transmembrane region" description="Helical" evidence="1">
    <location>
        <begin position="324"/>
        <end position="344"/>
    </location>
</feature>
<feature type="transmembrane region" description="Helical" evidence="1">
    <location>
        <begin position="200"/>
        <end position="228"/>
    </location>
</feature>
<feature type="transmembrane region" description="Helical" evidence="1">
    <location>
        <begin position="6"/>
        <end position="26"/>
    </location>
</feature>
<feature type="transmembrane region" description="Helical" evidence="1">
    <location>
        <begin position="248"/>
        <end position="266"/>
    </location>
</feature>
<comment type="caution">
    <text evidence="2">The sequence shown here is derived from an EMBL/GenBank/DDBJ whole genome shotgun (WGS) entry which is preliminary data.</text>
</comment>